<evidence type="ECO:0000256" key="6">
    <source>
        <dbReference type="ARBA" id="ARBA00023170"/>
    </source>
</evidence>
<evidence type="ECO:0000259" key="11">
    <source>
        <dbReference type="PROSITE" id="PS50853"/>
    </source>
</evidence>
<evidence type="ECO:0000256" key="1">
    <source>
        <dbReference type="ARBA" id="ARBA00004479"/>
    </source>
</evidence>
<reference evidence="12" key="1">
    <citation type="submission" date="2025-08" db="UniProtKB">
        <authorList>
            <consortium name="Ensembl"/>
        </authorList>
    </citation>
    <scope>IDENTIFICATION</scope>
</reference>
<evidence type="ECO:0000256" key="9">
    <source>
        <dbReference type="SAM" id="Phobius"/>
    </source>
</evidence>
<feature type="signal peptide" evidence="10">
    <location>
        <begin position="1"/>
        <end position="17"/>
    </location>
</feature>
<sequence length="584" mass="65248">MILILSLSLSLILSTTALSLPEVHAEDLKCLNDYESEMVCRLDLGKLQSCSEFSLNAILTIGKRYNCSFQLVSRDSCECQFQVDNFVPGETILTELWRGGAHLVTENMQTIEIIKPKKPINVSVEVTENGDFRISWSHNYTSNKKPFVENLRTNLSYGLKGSKDRVTVQLEQGRTYYELVGKKLQPNSDYIVTASVSSDYNDYQTFSDESDPLEFSTPPSLQSFLVIIIPISCIILILFIVIIFYCYIRIIKQWWNKIPTPKIAPSFEKPVLNWAKFPNEFSPVYLDTVKLDLPKEKSWKAPSLIDVSCENSYHSAGKSGNSSHVIYGQAGFEDAEDGVNVKDLHCELLEDYQSTVRSLATSDSSKSGNNQREQSGNSSSFSNKCYLGSDSSGSSFLNRSITHPAYPSDGSENPFSSLSENLEPMIPTDFEYGPCNGCPESTDFILTQNTPPDTETVVVFGYQSVNDLQNNENKPEAVPDTFTSFHNDINMKIMPGCFISPQDFALFGCESDMIVPVDEGYQSCPSFQGQNSWSSDQSTDLEHSLSQTVTHEQEQEHAPLFKSLCGPVLHVSPGIQIDCSYQRV</sequence>
<evidence type="ECO:0000256" key="8">
    <source>
        <dbReference type="SAM" id="MobiDB-lite"/>
    </source>
</evidence>
<feature type="region of interest" description="Disordered" evidence="8">
    <location>
        <begin position="359"/>
        <end position="383"/>
    </location>
</feature>
<dbReference type="GO" id="GO:0016064">
    <property type="term" value="P:immunoglobulin mediated immune response"/>
    <property type="evidence" value="ECO:0007669"/>
    <property type="project" value="TreeGrafter"/>
</dbReference>
<evidence type="ECO:0000313" key="13">
    <source>
        <dbReference type="Proteomes" id="UP000694621"/>
    </source>
</evidence>
<dbReference type="GO" id="GO:0009897">
    <property type="term" value="C:external side of plasma membrane"/>
    <property type="evidence" value="ECO:0007669"/>
    <property type="project" value="TreeGrafter"/>
</dbReference>
<keyword evidence="5 9" id="KW-0472">Membrane</keyword>
<feature type="chain" id="PRO_5034561370" description="Fibronectin type-III domain-containing protein" evidence="10">
    <location>
        <begin position="18"/>
        <end position="584"/>
    </location>
</feature>
<keyword evidence="3 10" id="KW-0732">Signal</keyword>
<evidence type="ECO:0000256" key="10">
    <source>
        <dbReference type="SAM" id="SignalP"/>
    </source>
</evidence>
<evidence type="ECO:0000256" key="2">
    <source>
        <dbReference type="ARBA" id="ARBA00022692"/>
    </source>
</evidence>
<comment type="subcellular location">
    <subcellularLocation>
        <location evidence="1">Membrane</location>
        <topology evidence="1">Single-pass type I membrane protein</topology>
    </subcellularLocation>
</comment>
<feature type="domain" description="Fibronectin type-III" evidence="11">
    <location>
        <begin position="118"/>
        <end position="220"/>
    </location>
</feature>
<dbReference type="Ensembl" id="ENSAMXT00005041001.1">
    <property type="protein sequence ID" value="ENSAMXP00005037637.1"/>
    <property type="gene ID" value="ENSAMXG00005017886.1"/>
</dbReference>
<accession>A0A8B9KHN0</accession>
<dbReference type="Gene3D" id="2.60.40.10">
    <property type="entry name" value="Immunoglobulins"/>
    <property type="match status" value="2"/>
</dbReference>
<dbReference type="GO" id="GO:0002532">
    <property type="term" value="P:production of molecular mediator involved in inflammatory response"/>
    <property type="evidence" value="ECO:0007669"/>
    <property type="project" value="InterPro"/>
</dbReference>
<proteinExistence type="predicted"/>
<dbReference type="InterPro" id="IPR013783">
    <property type="entry name" value="Ig-like_fold"/>
</dbReference>
<dbReference type="InterPro" id="IPR036116">
    <property type="entry name" value="FN3_sf"/>
</dbReference>
<dbReference type="InterPro" id="IPR003961">
    <property type="entry name" value="FN3_dom"/>
</dbReference>
<dbReference type="GO" id="GO:0004896">
    <property type="term" value="F:cytokine receptor activity"/>
    <property type="evidence" value="ECO:0007669"/>
    <property type="project" value="InterPro"/>
</dbReference>
<evidence type="ECO:0000256" key="4">
    <source>
        <dbReference type="ARBA" id="ARBA00022989"/>
    </source>
</evidence>
<evidence type="ECO:0000256" key="3">
    <source>
        <dbReference type="ARBA" id="ARBA00022729"/>
    </source>
</evidence>
<dbReference type="InterPro" id="IPR015319">
    <property type="entry name" value="IL-4_rcpt-alpha_N"/>
</dbReference>
<organism evidence="12 13">
    <name type="scientific">Astyanax mexicanus</name>
    <name type="common">Blind cave fish</name>
    <name type="synonym">Astyanax fasciatus mexicanus</name>
    <dbReference type="NCBI Taxonomy" id="7994"/>
    <lineage>
        <taxon>Eukaryota</taxon>
        <taxon>Metazoa</taxon>
        <taxon>Chordata</taxon>
        <taxon>Craniata</taxon>
        <taxon>Vertebrata</taxon>
        <taxon>Euteleostomi</taxon>
        <taxon>Actinopterygii</taxon>
        <taxon>Neopterygii</taxon>
        <taxon>Teleostei</taxon>
        <taxon>Ostariophysi</taxon>
        <taxon>Characiformes</taxon>
        <taxon>Characoidei</taxon>
        <taxon>Acestrorhamphidae</taxon>
        <taxon>Acestrorhamphinae</taxon>
        <taxon>Astyanax</taxon>
    </lineage>
</organism>
<keyword evidence="2 9" id="KW-0812">Transmembrane</keyword>
<dbReference type="PANTHER" id="PTHR23037:SF42">
    <property type="entry name" value="CYTOKINE RECEPTOR COMMON SUBUNIT GAMMA ISOFORM X1-RELATED"/>
    <property type="match status" value="1"/>
</dbReference>
<keyword evidence="4 9" id="KW-1133">Transmembrane helix</keyword>
<dbReference type="AlphaFoldDB" id="A0A8B9KHN0"/>
<dbReference type="SUPFAM" id="SSF49265">
    <property type="entry name" value="Fibronectin type III"/>
    <property type="match status" value="2"/>
</dbReference>
<dbReference type="CDD" id="cd00063">
    <property type="entry name" value="FN3"/>
    <property type="match status" value="1"/>
</dbReference>
<keyword evidence="6" id="KW-0675">Receptor</keyword>
<evidence type="ECO:0000313" key="12">
    <source>
        <dbReference type="Ensembl" id="ENSAMXP00005037637.1"/>
    </source>
</evidence>
<dbReference type="PROSITE" id="PS50853">
    <property type="entry name" value="FN3"/>
    <property type="match status" value="1"/>
</dbReference>
<protein>
    <recommendedName>
        <fullName evidence="11">Fibronectin type-III domain-containing protein</fullName>
    </recommendedName>
</protein>
<dbReference type="Pfam" id="PF09238">
    <property type="entry name" value="IL4Ra_N"/>
    <property type="match status" value="1"/>
</dbReference>
<evidence type="ECO:0000256" key="7">
    <source>
        <dbReference type="ARBA" id="ARBA00023180"/>
    </source>
</evidence>
<dbReference type="PANTHER" id="PTHR23037">
    <property type="entry name" value="CYTOKINE RECEPTOR"/>
    <property type="match status" value="1"/>
</dbReference>
<name>A0A8B9KHN0_ASTMX</name>
<feature type="transmembrane region" description="Helical" evidence="9">
    <location>
        <begin position="224"/>
        <end position="248"/>
    </location>
</feature>
<keyword evidence="7" id="KW-0325">Glycoprotein</keyword>
<dbReference type="Proteomes" id="UP000694621">
    <property type="component" value="Unplaced"/>
</dbReference>
<evidence type="ECO:0000256" key="5">
    <source>
        <dbReference type="ARBA" id="ARBA00023136"/>
    </source>
</evidence>